<dbReference type="AlphaFoldDB" id="A0A452RYY6"/>
<reference evidence="4" key="3">
    <citation type="submission" date="2025-09" db="UniProtKB">
        <authorList>
            <consortium name="Ensembl"/>
        </authorList>
    </citation>
    <scope>IDENTIFICATION</scope>
</reference>
<organism evidence="4 5">
    <name type="scientific">Ursus americanus</name>
    <name type="common">American black bear</name>
    <name type="synonym">Euarctos americanus</name>
    <dbReference type="NCBI Taxonomy" id="9643"/>
    <lineage>
        <taxon>Eukaryota</taxon>
        <taxon>Metazoa</taxon>
        <taxon>Chordata</taxon>
        <taxon>Craniata</taxon>
        <taxon>Vertebrata</taxon>
        <taxon>Euteleostomi</taxon>
        <taxon>Mammalia</taxon>
        <taxon>Eutheria</taxon>
        <taxon>Laurasiatheria</taxon>
        <taxon>Carnivora</taxon>
        <taxon>Caniformia</taxon>
        <taxon>Ursidae</taxon>
        <taxon>Ursus</taxon>
    </lineage>
</organism>
<dbReference type="PANTHER" id="PTHR43570">
    <property type="entry name" value="ALDEHYDE DEHYDROGENASE"/>
    <property type="match status" value="1"/>
</dbReference>
<dbReference type="InterPro" id="IPR012394">
    <property type="entry name" value="Aldehyde_DH_NAD(P)"/>
</dbReference>
<evidence type="ECO:0000256" key="2">
    <source>
        <dbReference type="ARBA" id="ARBA00023002"/>
    </source>
</evidence>
<evidence type="ECO:0000313" key="4">
    <source>
        <dbReference type="Ensembl" id="ENSUAMP00000024905.1"/>
    </source>
</evidence>
<keyword evidence="2" id="KW-0560">Oxidoreductase</keyword>
<dbReference type="Gene3D" id="3.40.309.10">
    <property type="entry name" value="Aldehyde Dehydrogenase, Chain A, domain 2"/>
    <property type="match status" value="1"/>
</dbReference>
<dbReference type="Proteomes" id="UP000291022">
    <property type="component" value="Unassembled WGS sequence"/>
</dbReference>
<evidence type="ECO:0000313" key="5">
    <source>
        <dbReference type="Proteomes" id="UP000291022"/>
    </source>
</evidence>
<evidence type="ECO:0000256" key="1">
    <source>
        <dbReference type="ARBA" id="ARBA00009986"/>
    </source>
</evidence>
<proteinExistence type="inferred from homology"/>
<dbReference type="SUPFAM" id="SSF53720">
    <property type="entry name" value="ALDH-like"/>
    <property type="match status" value="1"/>
</dbReference>
<comment type="similarity">
    <text evidence="1">Belongs to the aldehyde dehydrogenase family.</text>
</comment>
<dbReference type="GO" id="GO:0006081">
    <property type="term" value="P:aldehyde metabolic process"/>
    <property type="evidence" value="ECO:0007669"/>
    <property type="project" value="InterPro"/>
</dbReference>
<dbReference type="InterPro" id="IPR015590">
    <property type="entry name" value="Aldehyde_DH_dom"/>
</dbReference>
<dbReference type="GO" id="GO:0004028">
    <property type="term" value="F:3-chloroallyl aldehyde dehydrogenase activity"/>
    <property type="evidence" value="ECO:0007669"/>
    <property type="project" value="TreeGrafter"/>
</dbReference>
<reference evidence="4" key="2">
    <citation type="submission" date="2025-08" db="UniProtKB">
        <authorList>
            <consortium name="Ensembl"/>
        </authorList>
    </citation>
    <scope>IDENTIFICATION</scope>
</reference>
<keyword evidence="5" id="KW-1185">Reference proteome</keyword>
<dbReference type="Gene3D" id="3.40.605.10">
    <property type="entry name" value="Aldehyde Dehydrogenase, Chain A, domain 1"/>
    <property type="match status" value="2"/>
</dbReference>
<dbReference type="InterPro" id="IPR016163">
    <property type="entry name" value="Ald_DH_C"/>
</dbReference>
<dbReference type="GO" id="GO:0004029">
    <property type="term" value="F:aldehyde dehydrogenase (NAD+) activity"/>
    <property type="evidence" value="ECO:0007669"/>
    <property type="project" value="TreeGrafter"/>
</dbReference>
<feature type="domain" description="Aldehyde dehydrogenase" evidence="3">
    <location>
        <begin position="184"/>
        <end position="295"/>
    </location>
</feature>
<dbReference type="GO" id="GO:0005737">
    <property type="term" value="C:cytoplasm"/>
    <property type="evidence" value="ECO:0007669"/>
    <property type="project" value="TreeGrafter"/>
</dbReference>
<reference evidence="5" key="1">
    <citation type="submission" date="2016-06" db="EMBL/GenBank/DDBJ databases">
        <title>De novo assembly and RNA-Seq shows season-dependent expression and editing in black bear kidneys.</title>
        <authorList>
            <person name="Korstanje R."/>
            <person name="Srivastava A."/>
            <person name="Sarsani V.K."/>
            <person name="Sheehan S.M."/>
            <person name="Seger R.L."/>
            <person name="Barter M.E."/>
            <person name="Lindqvist C."/>
            <person name="Brody L.C."/>
            <person name="Mullikin J.C."/>
        </authorList>
    </citation>
    <scope>NUCLEOTIDE SEQUENCE [LARGE SCALE GENOMIC DNA]</scope>
</reference>
<dbReference type="Pfam" id="PF00171">
    <property type="entry name" value="Aldedh"/>
    <property type="match status" value="2"/>
</dbReference>
<name>A0A452RYY6_URSAM</name>
<evidence type="ECO:0000259" key="3">
    <source>
        <dbReference type="Pfam" id="PF00171"/>
    </source>
</evidence>
<feature type="domain" description="Aldehyde dehydrogenase" evidence="3">
    <location>
        <begin position="12"/>
        <end position="148"/>
    </location>
</feature>
<dbReference type="InterPro" id="IPR016162">
    <property type="entry name" value="Ald_DH_N"/>
</dbReference>
<dbReference type="Ensembl" id="ENSUAMT00000027802.1">
    <property type="protein sequence ID" value="ENSUAMP00000024905.1"/>
    <property type="gene ID" value="ENSUAMG00000019422.1"/>
</dbReference>
<dbReference type="FunFam" id="3.40.309.10:FF:000034">
    <property type="entry name" value="Aldehyde dehydrogenase, dimeric NADP-preferring"/>
    <property type="match status" value="1"/>
</dbReference>
<protein>
    <recommendedName>
        <fullName evidence="3">Aldehyde dehydrogenase domain-containing protein</fullName>
    </recommendedName>
</protein>
<dbReference type="PANTHER" id="PTHR43570:SF2">
    <property type="entry name" value="ALDEHYDE DEHYDROGENASE FAMILY 3 MEMBER B1"/>
    <property type="match status" value="1"/>
</dbReference>
<dbReference type="InterPro" id="IPR016161">
    <property type="entry name" value="Ald_DH/histidinol_DH"/>
</dbReference>
<sequence length="339" mass="37681">MDPFSDTLRRLREAFSSGRTRPAEFRAMQLKGLRRFLQENKQLLQEALSAFEAEVSEIRISQNEIDLALRNLRSWMKDEKVPKNLATQLDSAFIRKEPFGLVLIIAPWNYPLNLTLVPLVGALAAGNCVVLKPSEFSRSTEKILAEVLPRYLDQVSRAWNVGGPGVGWGGGKGREAGGGESRDIRLPAPTVLVDVRETEPVMQEEIFGPILPIVNVRSLDEAIDFINRREKPLALYAFSNSNQVVKRVLAQTSSGGFCGNDGFMHMTLASLPFGGVGASGMGSYHGKFSFDTFSHHRACLLRRPGLEKIYSIRYPPYSPRNLRLLLVAMEARSCSCTLL</sequence>
<accession>A0A452RYY6</accession>
<dbReference type="GeneTree" id="ENSGT00940000155904"/>